<dbReference type="HOGENOM" id="CLU_2884972_0_0_6"/>
<name>A0A0H3NVY9_YERE1</name>
<dbReference type="AlphaFoldDB" id="A0A0H3NVY9"/>
<reference evidence="1 2" key="1">
    <citation type="journal article" date="2011" name="J. Bacteriol.">
        <title>Complete genome sequence of Yersinia enterocolitica subsp. palearctica serogroup O:3.</title>
        <authorList>
            <person name="Batzilla J."/>
            <person name="Hoper D."/>
            <person name="Antonenka U."/>
            <person name="Heesemann J."/>
            <person name="Rakin A."/>
        </authorList>
    </citation>
    <scope>NUCLEOTIDE SEQUENCE [LARGE SCALE GENOMIC DNA]</scope>
    <source>
        <strain evidence="2">DSM 13030 / CIP 106945 / Y11</strain>
    </source>
</reference>
<sequence length="63" mass="7077">MQCLLAAAAQNIKKMALLGLFCCLLTKYDIHGRAIKWLKIFRALLKGVNEWPGKNIAIATFSR</sequence>
<dbReference type="Proteomes" id="UP000008084">
    <property type="component" value="Chromosome"/>
</dbReference>
<gene>
    <name evidence="1" type="ordered locus">Y11_05691</name>
</gene>
<protein>
    <submittedName>
        <fullName evidence="1">Uncharacterized protein</fullName>
    </submittedName>
</protein>
<dbReference type="EMBL" id="FR729477">
    <property type="protein sequence ID" value="CBY27612.1"/>
    <property type="molecule type" value="Genomic_DNA"/>
</dbReference>
<evidence type="ECO:0000313" key="1">
    <source>
        <dbReference type="EMBL" id="CBY27612.1"/>
    </source>
</evidence>
<dbReference type="PATRIC" id="fig|930944.6.peg.566"/>
<organism evidence="1 2">
    <name type="scientific">Yersinia enterocolitica subsp. palearctica serotype O:3 (strain DSM 13030 / CIP 106945 / Y11)</name>
    <dbReference type="NCBI Taxonomy" id="930944"/>
    <lineage>
        <taxon>Bacteria</taxon>
        <taxon>Pseudomonadati</taxon>
        <taxon>Pseudomonadota</taxon>
        <taxon>Gammaproteobacteria</taxon>
        <taxon>Enterobacterales</taxon>
        <taxon>Yersiniaceae</taxon>
        <taxon>Yersinia</taxon>
    </lineage>
</organism>
<accession>A0A0H3NVY9</accession>
<dbReference type="KEGG" id="yey:Y11_05691"/>
<proteinExistence type="predicted"/>
<evidence type="ECO:0000313" key="2">
    <source>
        <dbReference type="Proteomes" id="UP000008084"/>
    </source>
</evidence>